<name>E8RVJ1_ASTEC</name>
<protein>
    <submittedName>
        <fullName evidence="4">Uncharacterized protein</fullName>
    </submittedName>
</protein>
<dbReference type="GO" id="GO:0005829">
    <property type="term" value="C:cytosol"/>
    <property type="evidence" value="ECO:0007669"/>
    <property type="project" value="TreeGrafter"/>
</dbReference>
<dbReference type="GO" id="GO:0033856">
    <property type="term" value="F:pyridoxine 5'-phosphate synthase activity"/>
    <property type="evidence" value="ECO:0007669"/>
    <property type="project" value="InterPro"/>
</dbReference>
<dbReference type="Proteomes" id="UP000001492">
    <property type="component" value="Plasmid pASTEX01"/>
</dbReference>
<gene>
    <name evidence="4" type="ordered locus">Astex_3530</name>
</gene>
<dbReference type="EMBL" id="CP002397">
    <property type="protein sequence ID" value="ADU15160.1"/>
    <property type="molecule type" value="Genomic_DNA"/>
</dbReference>
<dbReference type="GO" id="GO:0008615">
    <property type="term" value="P:pyridoxine biosynthetic process"/>
    <property type="evidence" value="ECO:0007669"/>
    <property type="project" value="UniProtKB-KW"/>
</dbReference>
<dbReference type="AlphaFoldDB" id="E8RVJ1"/>
<geneLocation type="plasmid" evidence="4 5">
    <name>pASTEX01</name>
</geneLocation>
<evidence type="ECO:0000313" key="5">
    <source>
        <dbReference type="Proteomes" id="UP000001492"/>
    </source>
</evidence>
<keyword evidence="4" id="KW-0614">Plasmid</keyword>
<dbReference type="SUPFAM" id="SSF63892">
    <property type="entry name" value="Pyridoxine 5'-phosphate synthase"/>
    <property type="match status" value="1"/>
</dbReference>
<dbReference type="PANTHER" id="PTHR30456:SF0">
    <property type="entry name" value="PYRIDOXINE 5'-PHOSPHATE SYNTHASE"/>
    <property type="match status" value="1"/>
</dbReference>
<dbReference type="Pfam" id="PF03740">
    <property type="entry name" value="PdxJ"/>
    <property type="match status" value="1"/>
</dbReference>
<keyword evidence="5" id="KW-1185">Reference proteome</keyword>
<keyword evidence="3" id="KW-0664">Pyridoxine biosynthesis</keyword>
<evidence type="ECO:0000256" key="2">
    <source>
        <dbReference type="ARBA" id="ARBA00022679"/>
    </source>
</evidence>
<proteinExistence type="predicted"/>
<dbReference type="InterPro" id="IPR013785">
    <property type="entry name" value="Aldolase_TIM"/>
</dbReference>
<accession>E8RVJ1</accession>
<dbReference type="InterPro" id="IPR036130">
    <property type="entry name" value="Pyridoxine-5'_phos_synth"/>
</dbReference>
<dbReference type="PANTHER" id="PTHR30456">
    <property type="entry name" value="PYRIDOXINE 5'-PHOSPHATE SYNTHASE"/>
    <property type="match status" value="1"/>
</dbReference>
<dbReference type="KEGG" id="aex:Astex_3530"/>
<organism evidence="4 5">
    <name type="scientific">Asticcacaulis excentricus (strain ATCC 15261 / DSM 4724 / KCTC 12464 / NCIMB 9791 / VKM B-1370 / CB 48)</name>
    <dbReference type="NCBI Taxonomy" id="573065"/>
    <lineage>
        <taxon>Bacteria</taxon>
        <taxon>Pseudomonadati</taxon>
        <taxon>Pseudomonadota</taxon>
        <taxon>Alphaproteobacteria</taxon>
        <taxon>Caulobacterales</taxon>
        <taxon>Caulobacteraceae</taxon>
        <taxon>Asticcacaulis</taxon>
    </lineage>
</organism>
<dbReference type="HOGENOM" id="CLU_768685_0_0_5"/>
<dbReference type="InterPro" id="IPR004569">
    <property type="entry name" value="PyrdxlP_synth_PdxJ"/>
</dbReference>
<sequence length="360" mass="39274">MRGAWYTEIFMLGSKPGLRLAVSLESAALLPGLGVGETVDLSRLADSVIEGGAEGVMIHLTSDHGLISDDDLARMAAVCGERHRDFCLRVTTAHDHVERARRLKADRIYLGREAKVGQWTSTSLFLKSHIGHIQKVQKTLKDSESALFVTLEPTLEAAEQALRYGLFAVELDMSHLAASLHSLDIDRAFDALSHVLSLGRYLHRHGVEVHLGGGLRPADLVVLARSRSFRQVNIGRRLMPEALNVGLSAAVKTLRERMSGAGIGDDASAERHKRIAERVAGMDDTQLKESLERFCCETLPQLEDPQLYAAERLLALPLARLEALALAANLPASFAGITLIKHLRQTEAPGRSGTPLRRAG</sequence>
<dbReference type="eggNOG" id="COG0854">
    <property type="taxonomic scope" value="Bacteria"/>
</dbReference>
<evidence type="ECO:0000313" key="4">
    <source>
        <dbReference type="EMBL" id="ADU15160.1"/>
    </source>
</evidence>
<keyword evidence="2" id="KW-0808">Transferase</keyword>
<keyword evidence="1" id="KW-0963">Cytoplasm</keyword>
<evidence type="ECO:0000256" key="1">
    <source>
        <dbReference type="ARBA" id="ARBA00022490"/>
    </source>
</evidence>
<dbReference type="Gene3D" id="3.20.20.70">
    <property type="entry name" value="Aldolase class I"/>
    <property type="match status" value="1"/>
</dbReference>
<evidence type="ECO:0000256" key="3">
    <source>
        <dbReference type="ARBA" id="ARBA00023096"/>
    </source>
</evidence>
<reference evidence="5" key="1">
    <citation type="submission" date="2010-12" db="EMBL/GenBank/DDBJ databases">
        <title>Complete sequence of plasmid 1 of Asticcacaulis excentricus CB 48.</title>
        <authorList>
            <consortium name="US DOE Joint Genome Institute"/>
            <person name="Lucas S."/>
            <person name="Copeland A."/>
            <person name="Lapidus A."/>
            <person name="Cheng J.-F."/>
            <person name="Bruce D."/>
            <person name="Goodwin L."/>
            <person name="Pitluck S."/>
            <person name="Teshima H."/>
            <person name="Davenport K."/>
            <person name="Detter J.C."/>
            <person name="Han C."/>
            <person name="Tapia R."/>
            <person name="Land M."/>
            <person name="Hauser L."/>
            <person name="Jeffries C."/>
            <person name="Kyrpides N."/>
            <person name="Ivanova N."/>
            <person name="Ovchinnikova G."/>
            <person name="Brun Y.V."/>
            <person name="Woyke T."/>
        </authorList>
    </citation>
    <scope>NUCLEOTIDE SEQUENCE [LARGE SCALE GENOMIC DNA]</scope>
    <source>
        <strain evidence="5">ATCC 15261 / DSM 4724 / KCTC 12464 / NCIMB 9791 / VKM B-1370 / CB 48</strain>
        <plasmid evidence="5">pASTEX01</plasmid>
    </source>
</reference>